<evidence type="ECO:0000313" key="5">
    <source>
        <dbReference type="EMBL" id="TQI93760.1"/>
    </source>
</evidence>
<evidence type="ECO:0000256" key="2">
    <source>
        <dbReference type="ARBA" id="ARBA00023163"/>
    </source>
</evidence>
<evidence type="ECO:0000259" key="4">
    <source>
        <dbReference type="PROSITE" id="PS01124"/>
    </source>
</evidence>
<dbReference type="PANTHER" id="PTHR43130:SF3">
    <property type="entry name" value="HTH-TYPE TRANSCRIPTIONAL REGULATOR RV1931C"/>
    <property type="match status" value="1"/>
</dbReference>
<dbReference type="InterPro" id="IPR018060">
    <property type="entry name" value="HTH_AraC"/>
</dbReference>
<dbReference type="Pfam" id="PF12833">
    <property type="entry name" value="HTH_18"/>
    <property type="match status" value="1"/>
</dbReference>
<dbReference type="RefSeq" id="WP_142002838.1">
    <property type="nucleotide sequence ID" value="NZ_VFML01000002.1"/>
</dbReference>
<keyword evidence="2" id="KW-0804">Transcription</keyword>
<dbReference type="SUPFAM" id="SSF52317">
    <property type="entry name" value="Class I glutamine amidotransferase-like"/>
    <property type="match status" value="1"/>
</dbReference>
<dbReference type="Gene3D" id="1.10.10.60">
    <property type="entry name" value="Homeodomain-like"/>
    <property type="match status" value="1"/>
</dbReference>
<dbReference type="CDD" id="cd03137">
    <property type="entry name" value="GATase1_AraC_1"/>
    <property type="match status" value="1"/>
</dbReference>
<dbReference type="AlphaFoldDB" id="A0A542CSJ3"/>
<evidence type="ECO:0000256" key="1">
    <source>
        <dbReference type="ARBA" id="ARBA00023015"/>
    </source>
</evidence>
<comment type="caution">
    <text evidence="5">The sequence shown here is derived from an EMBL/GenBank/DDBJ whole genome shotgun (WGS) entry which is preliminary data.</text>
</comment>
<accession>A0A542CSJ3</accession>
<dbReference type="SMART" id="SM00342">
    <property type="entry name" value="HTH_ARAC"/>
    <property type="match status" value="1"/>
</dbReference>
<feature type="region of interest" description="Disordered" evidence="3">
    <location>
        <begin position="319"/>
        <end position="357"/>
    </location>
</feature>
<proteinExistence type="predicted"/>
<keyword evidence="1" id="KW-0805">Transcription regulation</keyword>
<keyword evidence="6" id="KW-1185">Reference proteome</keyword>
<dbReference type="SUPFAM" id="SSF46689">
    <property type="entry name" value="Homeodomain-like"/>
    <property type="match status" value="2"/>
</dbReference>
<dbReference type="Proteomes" id="UP000320876">
    <property type="component" value="Unassembled WGS sequence"/>
</dbReference>
<evidence type="ECO:0000256" key="3">
    <source>
        <dbReference type="SAM" id="MobiDB-lite"/>
    </source>
</evidence>
<organism evidence="5 6">
    <name type="scientific">Amycolatopsis cihanbeyliensis</name>
    <dbReference type="NCBI Taxonomy" id="1128664"/>
    <lineage>
        <taxon>Bacteria</taxon>
        <taxon>Bacillati</taxon>
        <taxon>Actinomycetota</taxon>
        <taxon>Actinomycetes</taxon>
        <taxon>Pseudonocardiales</taxon>
        <taxon>Pseudonocardiaceae</taxon>
        <taxon>Amycolatopsis</taxon>
    </lineage>
</organism>
<dbReference type="InterPro" id="IPR052158">
    <property type="entry name" value="INH-QAR"/>
</dbReference>
<dbReference type="GO" id="GO:0003700">
    <property type="term" value="F:DNA-binding transcription factor activity"/>
    <property type="evidence" value="ECO:0007669"/>
    <property type="project" value="InterPro"/>
</dbReference>
<sequence length="357" mass="37952">MDAAPRRMVIIGYDQAELLDIACPASVLDAANRHGARPAYQVEFASLGGRPVTSACGIALGVQAKLEGIRGALDTVLVVGGWGHEAVAADERLVAQVRRLAGLSRRTASVCTGATVLAESGLLDGRRATTHWWWARELGRRYPAVTVDPAPIYLKDGEVYTAAGVTSGLDLALAFVEEDHGPDLARQVARSLVTYLHRPGNQAQVSMFLAGPPPEHGLVRSLTSHIAANVDTDLSAGALARKAGVSARQLTRLFDLHLGASPARYVRTVRVEAAAHLLASTRLPLTAVARRCGFNSTETLRRAFMDHYGSTPSVYRGLVSDRGNGQPTDADGQLGRAESKLTRASGKHAYVSGKHDS</sequence>
<reference evidence="5 6" key="1">
    <citation type="submission" date="2019-06" db="EMBL/GenBank/DDBJ databases">
        <title>Sequencing the genomes of 1000 actinobacteria strains.</title>
        <authorList>
            <person name="Klenk H.-P."/>
        </authorList>
    </citation>
    <scope>NUCLEOTIDE SEQUENCE [LARGE SCALE GENOMIC DNA]</scope>
    <source>
        <strain evidence="5 6">DSM 45679</strain>
    </source>
</reference>
<feature type="domain" description="HTH araC/xylS-type" evidence="4">
    <location>
        <begin position="220"/>
        <end position="318"/>
    </location>
</feature>
<dbReference type="Gene3D" id="3.40.50.880">
    <property type="match status" value="1"/>
</dbReference>
<dbReference type="PANTHER" id="PTHR43130">
    <property type="entry name" value="ARAC-FAMILY TRANSCRIPTIONAL REGULATOR"/>
    <property type="match status" value="1"/>
</dbReference>
<protein>
    <submittedName>
        <fullName evidence="5">Transcriptional regulator GlxA family with amidase domain</fullName>
    </submittedName>
</protein>
<evidence type="ECO:0000313" key="6">
    <source>
        <dbReference type="Proteomes" id="UP000320876"/>
    </source>
</evidence>
<dbReference type="GO" id="GO:0043565">
    <property type="term" value="F:sequence-specific DNA binding"/>
    <property type="evidence" value="ECO:0007669"/>
    <property type="project" value="InterPro"/>
</dbReference>
<dbReference type="PROSITE" id="PS01124">
    <property type="entry name" value="HTH_ARAC_FAMILY_2"/>
    <property type="match status" value="1"/>
</dbReference>
<dbReference type="InterPro" id="IPR009057">
    <property type="entry name" value="Homeodomain-like_sf"/>
</dbReference>
<dbReference type="OrthoDB" id="3660033at2"/>
<dbReference type="InterPro" id="IPR029062">
    <property type="entry name" value="Class_I_gatase-like"/>
</dbReference>
<dbReference type="InterPro" id="IPR002818">
    <property type="entry name" value="DJ-1/PfpI"/>
</dbReference>
<dbReference type="EMBL" id="VFML01000002">
    <property type="protein sequence ID" value="TQI93760.1"/>
    <property type="molecule type" value="Genomic_DNA"/>
</dbReference>
<dbReference type="Pfam" id="PF01965">
    <property type="entry name" value="DJ-1_PfpI"/>
    <property type="match status" value="1"/>
</dbReference>
<gene>
    <name evidence="5" type="ORF">FB471_5902</name>
</gene>
<name>A0A542CSJ3_AMYCI</name>